<evidence type="ECO:0000259" key="5">
    <source>
        <dbReference type="Pfam" id="PF23411"/>
    </source>
</evidence>
<dbReference type="EMBL" id="MU864404">
    <property type="protein sequence ID" value="KAK4187332.1"/>
    <property type="molecule type" value="Genomic_DNA"/>
</dbReference>
<dbReference type="PANTHER" id="PTHR12616">
    <property type="entry name" value="VACUOLAR PROTEIN SORTING VPS41"/>
    <property type="match status" value="1"/>
</dbReference>
<dbReference type="GO" id="GO:0009267">
    <property type="term" value="P:cellular response to starvation"/>
    <property type="evidence" value="ECO:0007669"/>
    <property type="project" value="TreeGrafter"/>
</dbReference>
<dbReference type="InterPro" id="IPR015943">
    <property type="entry name" value="WD40/YVTN_repeat-like_dom_sf"/>
</dbReference>
<dbReference type="PROSITE" id="PS50236">
    <property type="entry name" value="CHCR"/>
    <property type="match status" value="1"/>
</dbReference>
<feature type="compositionally biased region" description="Polar residues" evidence="4">
    <location>
        <begin position="257"/>
        <end position="267"/>
    </location>
</feature>
<dbReference type="Pfam" id="PF23556">
    <property type="entry name" value="TPR_Vps41"/>
    <property type="match status" value="1"/>
</dbReference>
<feature type="region of interest" description="Disordered" evidence="4">
    <location>
        <begin position="1"/>
        <end position="146"/>
    </location>
</feature>
<keyword evidence="1" id="KW-0813">Transport</keyword>
<feature type="compositionally biased region" description="Polar residues" evidence="4">
    <location>
        <begin position="77"/>
        <end position="94"/>
    </location>
</feature>
<dbReference type="InterPro" id="IPR045111">
    <property type="entry name" value="Vps41/Vps8"/>
</dbReference>
<keyword evidence="2" id="KW-0653">Protein transport</keyword>
<reference evidence="6" key="2">
    <citation type="submission" date="2023-05" db="EMBL/GenBank/DDBJ databases">
        <authorList>
            <consortium name="Lawrence Berkeley National Laboratory"/>
            <person name="Steindorff A."/>
            <person name="Hensen N."/>
            <person name="Bonometti L."/>
            <person name="Westerberg I."/>
            <person name="Brannstrom I.O."/>
            <person name="Guillou S."/>
            <person name="Cros-Aarteil S."/>
            <person name="Calhoun S."/>
            <person name="Haridas S."/>
            <person name="Kuo A."/>
            <person name="Mondo S."/>
            <person name="Pangilinan J."/>
            <person name="Riley R."/>
            <person name="Labutti K."/>
            <person name="Andreopoulos B."/>
            <person name="Lipzen A."/>
            <person name="Chen C."/>
            <person name="Yanf M."/>
            <person name="Daum C."/>
            <person name="Ng V."/>
            <person name="Clum A."/>
            <person name="Ohm R."/>
            <person name="Martin F."/>
            <person name="Silar P."/>
            <person name="Natvig D."/>
            <person name="Lalanne C."/>
            <person name="Gautier V."/>
            <person name="Ament-Velasquez S.L."/>
            <person name="Kruys A."/>
            <person name="Hutchinson M.I."/>
            <person name="Powell A.J."/>
            <person name="Barry K."/>
            <person name="Miller A.N."/>
            <person name="Grigoriev I.V."/>
            <person name="Debuchy R."/>
            <person name="Gladieux P."/>
            <person name="Thoren M.H."/>
            <person name="Johannesson H."/>
        </authorList>
    </citation>
    <scope>NUCLEOTIDE SEQUENCE</scope>
    <source>
        <strain evidence="6">PSN309</strain>
    </source>
</reference>
<proteinExistence type="predicted"/>
<feature type="domain" description="Vps41 beta-propeller" evidence="5">
    <location>
        <begin position="473"/>
        <end position="621"/>
    </location>
</feature>
<dbReference type="GO" id="GO:0034058">
    <property type="term" value="P:endosomal vesicle fusion"/>
    <property type="evidence" value="ECO:0007669"/>
    <property type="project" value="TreeGrafter"/>
</dbReference>
<evidence type="ECO:0000256" key="4">
    <source>
        <dbReference type="SAM" id="MobiDB-lite"/>
    </source>
</evidence>
<gene>
    <name evidence="6" type="ORF">QBC35DRAFT_498819</name>
</gene>
<dbReference type="SMART" id="SM00299">
    <property type="entry name" value="CLH"/>
    <property type="match status" value="1"/>
</dbReference>
<dbReference type="InterPro" id="IPR000547">
    <property type="entry name" value="Clathrin_H-chain/VPS_repeat"/>
</dbReference>
<dbReference type="Gene3D" id="2.130.10.10">
    <property type="entry name" value="YVTN repeat-like/Quinoprotein amine dehydrogenase"/>
    <property type="match status" value="1"/>
</dbReference>
<feature type="region of interest" description="Disordered" evidence="4">
    <location>
        <begin position="546"/>
        <end position="581"/>
    </location>
</feature>
<dbReference type="GO" id="GO:0005770">
    <property type="term" value="C:late endosome"/>
    <property type="evidence" value="ECO:0007669"/>
    <property type="project" value="TreeGrafter"/>
</dbReference>
<evidence type="ECO:0000256" key="1">
    <source>
        <dbReference type="ARBA" id="ARBA00022448"/>
    </source>
</evidence>
<evidence type="ECO:0000256" key="2">
    <source>
        <dbReference type="ARBA" id="ARBA00022927"/>
    </source>
</evidence>
<dbReference type="GO" id="GO:0006623">
    <property type="term" value="P:protein targeting to vacuole"/>
    <property type="evidence" value="ECO:0007669"/>
    <property type="project" value="InterPro"/>
</dbReference>
<accession>A0AAN6WW71</accession>
<dbReference type="Pfam" id="PF23411">
    <property type="entry name" value="Beta-prop_Vps41"/>
    <property type="match status" value="2"/>
</dbReference>
<dbReference type="PANTHER" id="PTHR12616:SF1">
    <property type="entry name" value="VACUOLAR PROTEIN SORTING-ASSOCIATED PROTEIN 41 HOMOLOG"/>
    <property type="match status" value="1"/>
</dbReference>
<keyword evidence="7" id="KW-1185">Reference proteome</keyword>
<dbReference type="GO" id="GO:0016236">
    <property type="term" value="P:macroautophagy"/>
    <property type="evidence" value="ECO:0007669"/>
    <property type="project" value="TreeGrafter"/>
</dbReference>
<dbReference type="Gene3D" id="1.25.40.10">
    <property type="entry name" value="Tetratricopeptide repeat domain"/>
    <property type="match status" value="1"/>
</dbReference>
<dbReference type="InterPro" id="IPR011990">
    <property type="entry name" value="TPR-like_helical_dom_sf"/>
</dbReference>
<organism evidence="6 7">
    <name type="scientific">Podospora australis</name>
    <dbReference type="NCBI Taxonomy" id="1536484"/>
    <lineage>
        <taxon>Eukaryota</taxon>
        <taxon>Fungi</taxon>
        <taxon>Dikarya</taxon>
        <taxon>Ascomycota</taxon>
        <taxon>Pezizomycotina</taxon>
        <taxon>Sordariomycetes</taxon>
        <taxon>Sordariomycetidae</taxon>
        <taxon>Sordariales</taxon>
        <taxon>Podosporaceae</taxon>
        <taxon>Podospora</taxon>
    </lineage>
</organism>
<comment type="caution">
    <text evidence="6">The sequence shown here is derived from an EMBL/GenBank/DDBJ whole genome shotgun (WGS) entry which is preliminary data.</text>
</comment>
<evidence type="ECO:0000313" key="6">
    <source>
        <dbReference type="EMBL" id="KAK4187332.1"/>
    </source>
</evidence>
<name>A0AAN6WW71_9PEZI</name>
<evidence type="ECO:0000256" key="3">
    <source>
        <dbReference type="PROSITE-ProRule" id="PRU01006"/>
    </source>
</evidence>
<reference evidence="6" key="1">
    <citation type="journal article" date="2023" name="Mol. Phylogenet. Evol.">
        <title>Genome-scale phylogeny and comparative genomics of the fungal order Sordariales.</title>
        <authorList>
            <person name="Hensen N."/>
            <person name="Bonometti L."/>
            <person name="Westerberg I."/>
            <person name="Brannstrom I.O."/>
            <person name="Guillou S."/>
            <person name="Cros-Aarteil S."/>
            <person name="Calhoun S."/>
            <person name="Haridas S."/>
            <person name="Kuo A."/>
            <person name="Mondo S."/>
            <person name="Pangilinan J."/>
            <person name="Riley R."/>
            <person name="LaButti K."/>
            <person name="Andreopoulos B."/>
            <person name="Lipzen A."/>
            <person name="Chen C."/>
            <person name="Yan M."/>
            <person name="Daum C."/>
            <person name="Ng V."/>
            <person name="Clum A."/>
            <person name="Steindorff A."/>
            <person name="Ohm R.A."/>
            <person name="Martin F."/>
            <person name="Silar P."/>
            <person name="Natvig D.O."/>
            <person name="Lalanne C."/>
            <person name="Gautier V."/>
            <person name="Ament-Velasquez S.L."/>
            <person name="Kruys A."/>
            <person name="Hutchinson M.I."/>
            <person name="Powell A.J."/>
            <person name="Barry K."/>
            <person name="Miller A.N."/>
            <person name="Grigoriev I.V."/>
            <person name="Debuchy R."/>
            <person name="Gladieux P."/>
            <person name="Hiltunen Thoren M."/>
            <person name="Johannesson H."/>
        </authorList>
    </citation>
    <scope>NUCLEOTIDE SEQUENCE</scope>
    <source>
        <strain evidence="6">PSN309</strain>
    </source>
</reference>
<feature type="compositionally biased region" description="Acidic residues" evidence="4">
    <location>
        <begin position="103"/>
        <end position="141"/>
    </location>
</feature>
<evidence type="ECO:0000313" key="7">
    <source>
        <dbReference type="Proteomes" id="UP001302126"/>
    </source>
</evidence>
<dbReference type="InterPro" id="IPR036322">
    <property type="entry name" value="WD40_repeat_dom_sf"/>
</dbReference>
<protein>
    <submittedName>
        <fullName evidence="6">Vacuolar protein sorting-associated protein</fullName>
    </submittedName>
</protein>
<dbReference type="GO" id="GO:0030897">
    <property type="term" value="C:HOPS complex"/>
    <property type="evidence" value="ECO:0007669"/>
    <property type="project" value="TreeGrafter"/>
</dbReference>
<feature type="repeat" description="CHCR" evidence="3">
    <location>
        <begin position="993"/>
        <end position="1155"/>
    </location>
</feature>
<sequence>MQHREQPQQKLSNKLRDPLCRSPTLHKQRHEVAGIIARINMTESSPKPGDNNETQEEAGGQSRPSSEVVAPDEAPSAATQSSPTKRTTNESTAAAITGSDGAGTDEESEATVEQSSSDDGEEGEGDDDEEDEEEEEEEDEEPKLKYARLTQHLGPVYRNGDATSSFLVAGDKTIIGTHNGNIHVIQLPVFQPLRVYHAHSASVTAVSISPYPPPLSATKHESAHKSVSVPNSPRRPGTATGESHTSAAAASRRPREQQNAVPNTPSNNIYIATSSMDGNVCVQSLVDIKDVSLRNFARPVQSVALSPEFRTDRTYLSGGLSGQLILTAGAPTGRSTATTTGAAAQAAGWLGGMVGASSGKDTVLHSGEGTINTIKWSLSGRYVVWLNEHGIKIMRTKLHLDHADADDAWKRIGHIDRPQTEQWDTMASVWKGRAEWIDEQAIESDDPEKEQQEALLSPAAERLKQQQLKHSQTIERLLVGWGGTIWIIHVHPGGVGVGKNAGERSAGRAEIVKILRMDCIISGISLYTQNMVLVLAFCLPDDDDEDEEEGAVVRGHKHTASTTSTGSEPSGGIRRRVNNSPPELRLIDLTSQAEVDKDSLTLSRFERLSSNDYHLGVLPAQTVAATASTRGALETLAGLGTGMLNAALNPAGIFSSAASVRSKDSDDRTSSSKVVPATGVARPKSVHPNLSKPGVKIFIHSPYDCILATRRDLGDHLQWLLDHQEYQKAWELVDEHPEVASATAELAPLSPQQTHSTDDFYDDNASVIDGMRNFFSSAEKEKRRIGELWLQELVEAGDWTKAGRVAGQVLGTPDRWEKWVWTFAGAHKFDEIVNYIPVERTRPPIPGTIYEVVLGHYLQTSKPQFRDLLERWSPDLFEITTITTALEDQLNYRDVREDSVEDGEVGRDWRIVVESLAKLHEANGRTREALKCYIKLQDADSAMRLIKDGHLADAVADDIPSFIGLRVPQDQLKKMTPEELEKATLEAITLLVDEAQHGLVKPDIVVNQLQEKGLDLYTFFYLRGLWRGEGIHEHSGESRARLVTDSQSLVDNFADLAVHLFAVYNHDRSLFMDFLKTSTAYAFEKAVQECEKLNYIPELVYLYSKTGQMKRALYLIIDRLGDVSRAIAFAKEQDDPDLWEDLLEYSMDKPRFIRGLLEEVGTAINPITLVRRIPEGLEIDGLREGLKHIMKEHEIQHSISSGVAKVLRSEVGAAQNLLRSGQKKGVKFEIAVKKKGKHVDVQVKDVPTMVGTGGEKTIAEDNGYLPHHNGDSNEASKPPGAGKKWSPGHCAECFEAFTEWEMETLVGFACGHVFHLTHLLEKLHPGKPVDEALLNGFGGEQRPHLIGAKVNHARLLRDQISAGCPVCLSEETEQRY</sequence>
<feature type="compositionally biased region" description="Low complexity" evidence="4">
    <location>
        <begin position="560"/>
        <end position="572"/>
    </location>
</feature>
<dbReference type="SUPFAM" id="SSF50978">
    <property type="entry name" value="WD40 repeat-like"/>
    <property type="match status" value="1"/>
</dbReference>
<dbReference type="Proteomes" id="UP001302126">
    <property type="component" value="Unassembled WGS sequence"/>
</dbReference>
<feature type="region of interest" description="Disordered" evidence="4">
    <location>
        <begin position="216"/>
        <end position="267"/>
    </location>
</feature>
<feature type="region of interest" description="Disordered" evidence="4">
    <location>
        <begin position="1262"/>
        <end position="1282"/>
    </location>
</feature>
<feature type="domain" description="Vps41 beta-propeller" evidence="5">
    <location>
        <begin position="269"/>
        <end position="397"/>
    </location>
</feature>
<dbReference type="InterPro" id="IPR057780">
    <property type="entry name" value="Beta-prop_Vps41"/>
</dbReference>